<evidence type="ECO:0000313" key="1">
    <source>
        <dbReference type="EMBL" id="NKY22182.1"/>
    </source>
</evidence>
<organism evidence="1 2">
    <name type="scientific">Cellulomonas denverensis</name>
    <dbReference type="NCBI Taxonomy" id="264297"/>
    <lineage>
        <taxon>Bacteria</taxon>
        <taxon>Bacillati</taxon>
        <taxon>Actinomycetota</taxon>
        <taxon>Actinomycetes</taxon>
        <taxon>Micrococcales</taxon>
        <taxon>Cellulomonadaceae</taxon>
        <taxon>Cellulomonas</taxon>
    </lineage>
</organism>
<gene>
    <name evidence="1" type="ORF">HGA03_05825</name>
</gene>
<name>A0A7X6KTU4_9CELL</name>
<dbReference type="AlphaFoldDB" id="A0A7X6KTU4"/>
<sequence length="183" mass="20497">MSDPFKDITVWIDVMSELRAVTTSHEEAIALARQAVLIGQHGGISDEKLQALLYFAAVGSLTPIVRRLLRDAGIDPDPADAIVIERSEIPQVDWDEEHEWFSSLGGKFIRGYFETQNDPASVAHRMALEYLAIAEYYRAHPPVDEAQVEALAAEIRAVHPYSTPSDEIASYLIRNGWKKEPRP</sequence>
<dbReference type="RefSeq" id="WP_168629284.1">
    <property type="nucleotide sequence ID" value="NZ_BONL01000033.1"/>
</dbReference>
<comment type="caution">
    <text evidence="1">The sequence shown here is derived from an EMBL/GenBank/DDBJ whole genome shotgun (WGS) entry which is preliminary data.</text>
</comment>
<evidence type="ECO:0000313" key="2">
    <source>
        <dbReference type="Proteomes" id="UP000581206"/>
    </source>
</evidence>
<protein>
    <submittedName>
        <fullName evidence="1">Uncharacterized protein</fullName>
    </submittedName>
</protein>
<dbReference type="EMBL" id="JAAXOX010000002">
    <property type="protein sequence ID" value="NKY22182.1"/>
    <property type="molecule type" value="Genomic_DNA"/>
</dbReference>
<proteinExistence type="predicted"/>
<dbReference type="Proteomes" id="UP000581206">
    <property type="component" value="Unassembled WGS sequence"/>
</dbReference>
<accession>A0A7X6KTU4</accession>
<keyword evidence="2" id="KW-1185">Reference proteome</keyword>
<reference evidence="1 2" key="1">
    <citation type="submission" date="2020-04" db="EMBL/GenBank/DDBJ databases">
        <title>MicrobeNet Type strains.</title>
        <authorList>
            <person name="Nicholson A.C."/>
        </authorList>
    </citation>
    <scope>NUCLEOTIDE SEQUENCE [LARGE SCALE GENOMIC DNA]</scope>
    <source>
        <strain evidence="1 2">ATCC BAA-788</strain>
    </source>
</reference>